<evidence type="ECO:0000256" key="1">
    <source>
        <dbReference type="ARBA" id="ARBA00006586"/>
    </source>
</evidence>
<evidence type="ECO:0000256" key="6">
    <source>
        <dbReference type="PIRSR" id="PIRSR001227-2"/>
    </source>
</evidence>
<gene>
    <name evidence="7" type="ORF">DFR29_10648</name>
</gene>
<dbReference type="PIRSF" id="PIRSF001227">
    <property type="entry name" value="Pen_acylase"/>
    <property type="match status" value="1"/>
</dbReference>
<evidence type="ECO:0000256" key="5">
    <source>
        <dbReference type="PIRSR" id="PIRSR001227-1"/>
    </source>
</evidence>
<keyword evidence="8" id="KW-1185">Reference proteome</keyword>
<dbReference type="GO" id="GO:0017000">
    <property type="term" value="P:antibiotic biosynthetic process"/>
    <property type="evidence" value="ECO:0007669"/>
    <property type="project" value="InterPro"/>
</dbReference>
<dbReference type="Gene3D" id="2.30.120.10">
    <property type="match status" value="1"/>
</dbReference>
<dbReference type="InterPro" id="IPR043147">
    <property type="entry name" value="Penicillin_amidase_A-knob"/>
</dbReference>
<dbReference type="Pfam" id="PF01804">
    <property type="entry name" value="Penicil_amidase"/>
    <property type="match status" value="1"/>
</dbReference>
<comment type="cofactor">
    <cofactor evidence="6">
        <name>Ca(2+)</name>
        <dbReference type="ChEBI" id="CHEBI:29108"/>
    </cofactor>
    <text evidence="6">Binds 1 Ca(2+) ion per dimer.</text>
</comment>
<evidence type="ECO:0000256" key="3">
    <source>
        <dbReference type="ARBA" id="ARBA00023145"/>
    </source>
</evidence>
<dbReference type="Gene3D" id="1.10.439.10">
    <property type="entry name" value="Penicillin Amidohydrolase, domain 1"/>
    <property type="match status" value="1"/>
</dbReference>
<keyword evidence="2" id="KW-0378">Hydrolase</keyword>
<evidence type="ECO:0000313" key="8">
    <source>
        <dbReference type="Proteomes" id="UP000295293"/>
    </source>
</evidence>
<evidence type="ECO:0000313" key="7">
    <source>
        <dbReference type="EMBL" id="TDR43906.1"/>
    </source>
</evidence>
<dbReference type="InterPro" id="IPR029055">
    <property type="entry name" value="Ntn_hydrolases_N"/>
</dbReference>
<accession>A0A4R6YY79</accession>
<protein>
    <submittedName>
        <fullName evidence="7">Penicillin amidase</fullName>
    </submittedName>
</protein>
<dbReference type="EMBL" id="SNZH01000006">
    <property type="protein sequence ID" value="TDR43906.1"/>
    <property type="molecule type" value="Genomic_DNA"/>
</dbReference>
<dbReference type="Proteomes" id="UP000295293">
    <property type="component" value="Unassembled WGS sequence"/>
</dbReference>
<dbReference type="GO" id="GO:0016811">
    <property type="term" value="F:hydrolase activity, acting on carbon-nitrogen (but not peptide) bonds, in linear amides"/>
    <property type="evidence" value="ECO:0007669"/>
    <property type="project" value="InterPro"/>
</dbReference>
<reference evidence="7 8" key="1">
    <citation type="submission" date="2019-03" db="EMBL/GenBank/DDBJ databases">
        <title>Genomic Encyclopedia of Type Strains, Phase IV (KMG-IV): sequencing the most valuable type-strain genomes for metagenomic binning, comparative biology and taxonomic classification.</title>
        <authorList>
            <person name="Goeker M."/>
        </authorList>
    </citation>
    <scope>NUCLEOTIDE SEQUENCE [LARGE SCALE GENOMIC DNA]</scope>
    <source>
        <strain evidence="7 8">DSM 21667</strain>
    </source>
</reference>
<keyword evidence="6" id="KW-0106">Calcium</keyword>
<dbReference type="CDD" id="cd03747">
    <property type="entry name" value="Ntn_PGA_like"/>
    <property type="match status" value="1"/>
</dbReference>
<proteinExistence type="inferred from homology"/>
<feature type="binding site" evidence="6">
    <location>
        <position position="344"/>
    </location>
    <ligand>
        <name>Ca(2+)</name>
        <dbReference type="ChEBI" id="CHEBI:29108"/>
    </ligand>
</feature>
<dbReference type="RefSeq" id="WP_133818659.1">
    <property type="nucleotide sequence ID" value="NZ_SNZH01000006.1"/>
</dbReference>
<dbReference type="PANTHER" id="PTHR34218:SF4">
    <property type="entry name" value="ACYL-HOMOSERINE LACTONE ACYLASE QUIP"/>
    <property type="match status" value="1"/>
</dbReference>
<dbReference type="GO" id="GO:0046872">
    <property type="term" value="F:metal ion binding"/>
    <property type="evidence" value="ECO:0007669"/>
    <property type="project" value="UniProtKB-KW"/>
</dbReference>
<keyword evidence="6" id="KW-0479">Metal-binding</keyword>
<keyword evidence="3" id="KW-0865">Zymogen</keyword>
<dbReference type="SUPFAM" id="SSF56235">
    <property type="entry name" value="N-terminal nucleophile aminohydrolases (Ntn hydrolases)"/>
    <property type="match status" value="1"/>
</dbReference>
<evidence type="ECO:0000256" key="2">
    <source>
        <dbReference type="ARBA" id="ARBA00022801"/>
    </source>
</evidence>
<sequence length="798" mass="87165">MRLLRRLLKYLVVLIVALLLGAGVLLWGSLAKLDGDSIAGVAKPVLIERDALGTATLAADNRRDLAWGLGYVHAQERYFQMDLLRRSAAGELAELFGDQALPLDRRHRQHRFRARAAIALAQLPAEQLDLLDAYRDGANAGLAELRVRPWEYLLLRQSPAAWTREDSALVIYAMYFDLNRDGANKRELNLARLKASVPPPLYDFLIQPGSPWDAPLRGEVLPAAALPGPEVIDLRRLPTATPAQTTAVARLDDDVVGQLPGSNNFAVAGSLTGNGAALVADDMHLTLRVPNIWYRARLRYPDPTQAGGTVDLNGLTLPGTPALVAGSNGHIAWGFTNSYGDWTDWVRVQIDPADPTRYRTPQGWEKLQRHAEVLRSGSAPGETLLIDETRWGPITARDVDGTPLALAWTAHQPRALNLQLLHLETARDVTQALAIAPTMGMPVQNFVVGDSAGHIGWTLTGNALPRRQGFDASQPADWSEDGKGWSGWVDVADYPRLLDPPNARLWSANARTIDGDWLALQGDGGYDLGARQRQIRDDLLARTQFAPADLLAVQLDDRAEFLAPWHALLAQTLAANDDADLAELKRLSARWSGRAGVDAVDYTLVREFRQQTIAAVLAPFEALVKQHYSEFELPPAQSYEATVWTLLQQKPLHLLASQHADWNALLLAAARSTVAALTQDGTPLARASWGSRNVARIRHPLSRALPGFLGRWLDMPAEALPGDSNMPRVQGPDFGASQRFAIAPGHEAESYLMMPGGQSGHPLSPFHGAGHADWVQGKPTPLLPGTTVHQLRLLPPQP</sequence>
<dbReference type="PANTHER" id="PTHR34218">
    <property type="entry name" value="PEPTIDASE S45 PENICILLIN AMIDASE"/>
    <property type="match status" value="1"/>
</dbReference>
<dbReference type="InterPro" id="IPR023343">
    <property type="entry name" value="Penicillin_amidase_dom1"/>
</dbReference>
<evidence type="ECO:0000256" key="4">
    <source>
        <dbReference type="ARBA" id="ARBA00038735"/>
    </source>
</evidence>
<dbReference type="InterPro" id="IPR002692">
    <property type="entry name" value="S45"/>
</dbReference>
<organism evidence="7 8">
    <name type="scientific">Tahibacter aquaticus</name>
    <dbReference type="NCBI Taxonomy" id="520092"/>
    <lineage>
        <taxon>Bacteria</taxon>
        <taxon>Pseudomonadati</taxon>
        <taxon>Pseudomonadota</taxon>
        <taxon>Gammaproteobacteria</taxon>
        <taxon>Lysobacterales</taxon>
        <taxon>Rhodanobacteraceae</taxon>
        <taxon>Tahibacter</taxon>
    </lineage>
</organism>
<name>A0A4R6YY79_9GAMM</name>
<feature type="active site" description="Nucleophile" evidence="5">
    <location>
        <position position="262"/>
    </location>
</feature>
<comment type="caution">
    <text evidence="7">The sequence shown here is derived from an EMBL/GenBank/DDBJ whole genome shotgun (WGS) entry which is preliminary data.</text>
</comment>
<comment type="similarity">
    <text evidence="1">Belongs to the peptidase S45 family.</text>
</comment>
<feature type="binding site" evidence="6">
    <location>
        <position position="341"/>
    </location>
    <ligand>
        <name>Ca(2+)</name>
        <dbReference type="ChEBI" id="CHEBI:29108"/>
    </ligand>
</feature>
<dbReference type="InterPro" id="IPR043146">
    <property type="entry name" value="Penicillin_amidase_N_B-knob"/>
</dbReference>
<feature type="binding site" evidence="6">
    <location>
        <position position="187"/>
    </location>
    <ligand>
        <name>Ca(2+)</name>
        <dbReference type="ChEBI" id="CHEBI:29108"/>
    </ligand>
</feature>
<dbReference type="Gene3D" id="3.60.20.10">
    <property type="entry name" value="Glutamine Phosphoribosylpyrophosphate, subunit 1, domain 1"/>
    <property type="match status" value="1"/>
</dbReference>
<dbReference type="AlphaFoldDB" id="A0A4R6YY79"/>
<comment type="subunit">
    <text evidence="4">Heterodimer of an alpha subunit and a beta subunit processed from the same precursor.</text>
</comment>
<dbReference type="OrthoDB" id="9760084at2"/>
<dbReference type="Gene3D" id="1.10.1400.10">
    <property type="match status" value="1"/>
</dbReference>
<dbReference type="InterPro" id="IPR014395">
    <property type="entry name" value="Pen/GL7ACA/AHL_acylase"/>
</dbReference>